<gene>
    <name evidence="3" type="ORF">ASU31_09195</name>
</gene>
<accession>A0A0T5VR50</accession>
<evidence type="ECO:0000256" key="1">
    <source>
        <dbReference type="SAM" id="Phobius"/>
    </source>
</evidence>
<keyword evidence="1" id="KW-1133">Transmembrane helix</keyword>
<keyword evidence="4" id="KW-1185">Reference proteome</keyword>
<dbReference type="EMBL" id="LMZQ01000005">
    <property type="protein sequence ID" value="KRT16338.1"/>
    <property type="molecule type" value="Genomic_DNA"/>
</dbReference>
<keyword evidence="1" id="KW-0472">Membrane</keyword>
<evidence type="ECO:0000313" key="4">
    <source>
        <dbReference type="Proteomes" id="UP000051950"/>
    </source>
</evidence>
<keyword evidence="2" id="KW-0732">Signal</keyword>
<proteinExistence type="predicted"/>
<name>A0A0T5VR50_9SPHI</name>
<feature type="signal peptide" evidence="2">
    <location>
        <begin position="1"/>
        <end position="20"/>
    </location>
</feature>
<reference evidence="3 4" key="1">
    <citation type="submission" date="2015-11" db="EMBL/GenBank/DDBJ databases">
        <title>Sequence of Pedobacter ginsenosidimutans.</title>
        <authorList>
            <person name="Carson E."/>
            <person name="Keyser V."/>
            <person name="Newman J."/>
            <person name="Miller J."/>
        </authorList>
    </citation>
    <scope>NUCLEOTIDE SEQUENCE [LARGE SCALE GENOMIC DNA]</scope>
    <source>
        <strain evidence="3 4">KACC 14530</strain>
    </source>
</reference>
<evidence type="ECO:0000256" key="2">
    <source>
        <dbReference type="SAM" id="SignalP"/>
    </source>
</evidence>
<evidence type="ECO:0000313" key="3">
    <source>
        <dbReference type="EMBL" id="KRT16338.1"/>
    </source>
</evidence>
<dbReference type="STRING" id="687842.ASU31_09195"/>
<keyword evidence="1" id="KW-0812">Transmembrane</keyword>
<protein>
    <submittedName>
        <fullName evidence="3">Uncharacterized protein</fullName>
    </submittedName>
</protein>
<feature type="transmembrane region" description="Helical" evidence="1">
    <location>
        <begin position="66"/>
        <end position="85"/>
    </location>
</feature>
<dbReference type="AlphaFoldDB" id="A0A0T5VR50"/>
<comment type="caution">
    <text evidence="3">The sequence shown here is derived from an EMBL/GenBank/DDBJ whole genome shotgun (WGS) entry which is preliminary data.</text>
</comment>
<organism evidence="3 4">
    <name type="scientific">Pedobacter ginsenosidimutans</name>
    <dbReference type="NCBI Taxonomy" id="687842"/>
    <lineage>
        <taxon>Bacteria</taxon>
        <taxon>Pseudomonadati</taxon>
        <taxon>Bacteroidota</taxon>
        <taxon>Sphingobacteriia</taxon>
        <taxon>Sphingobacteriales</taxon>
        <taxon>Sphingobacteriaceae</taxon>
        <taxon>Pedobacter</taxon>
    </lineage>
</organism>
<dbReference type="Proteomes" id="UP000051950">
    <property type="component" value="Unassembled WGS sequence"/>
</dbReference>
<feature type="chain" id="PRO_5006665606" evidence="2">
    <location>
        <begin position="21"/>
        <end position="117"/>
    </location>
</feature>
<sequence length="117" mass="13912">MRLFYIIFFLSISINFAAFASQEKRNDVPLKNTKISFISSKKNIKSNSDFNQDSESLQKDFINSPIIKISSSAFVLITFLLFLFFKNKTINTKVVIKRLKYNYWCLFKMLYPKHVFW</sequence>